<dbReference type="AlphaFoldDB" id="A0A931BAV9"/>
<evidence type="ECO:0000313" key="3">
    <source>
        <dbReference type="Proteomes" id="UP000657385"/>
    </source>
</evidence>
<sequence length="276" mass="28499">MPTPDARAAYALGGRSLPLLVPVGDTPDARLGDTDSFSQAHALAAALTDALGAGPSRCRLLLPGRHTTASISDAIREAGRHSSTLIVYVAGRLGIDSDGRLALSGPSTEAGPTHPRQSLPGLPWPALAAAVGTADSPQRLLLADLHATTGAWRRLHRQPGTAPLLLKAAGTALLGHLTAPDDGIAAPSRFTEQLTTVLRHGDHTGPPILTISGLAARMRSGLPRGSSRLTVFDPDTTRIAFRNQAAPVHLGYRAPTASPTPGQIGGQGRHHLISSA</sequence>
<organism evidence="2 3">
    <name type="scientific">Streptacidiphilus fuscans</name>
    <dbReference type="NCBI Taxonomy" id="2789292"/>
    <lineage>
        <taxon>Bacteria</taxon>
        <taxon>Bacillati</taxon>
        <taxon>Actinomycetota</taxon>
        <taxon>Actinomycetes</taxon>
        <taxon>Kitasatosporales</taxon>
        <taxon>Streptomycetaceae</taxon>
        <taxon>Streptacidiphilus</taxon>
    </lineage>
</organism>
<protein>
    <submittedName>
        <fullName evidence="2">Uncharacterized protein</fullName>
    </submittedName>
</protein>
<feature type="region of interest" description="Disordered" evidence="1">
    <location>
        <begin position="252"/>
        <end position="276"/>
    </location>
</feature>
<name>A0A931BAV9_9ACTN</name>
<comment type="caution">
    <text evidence="2">The sequence shown here is derived from an EMBL/GenBank/DDBJ whole genome shotgun (WGS) entry which is preliminary data.</text>
</comment>
<reference evidence="2" key="1">
    <citation type="submission" date="2020-11" db="EMBL/GenBank/DDBJ databases">
        <title>Isolation and identification of active actinomycetes.</title>
        <authorList>
            <person name="Yu B."/>
        </authorList>
    </citation>
    <scope>NUCLEOTIDE SEQUENCE</scope>
    <source>
        <strain evidence="2">NEAU-YB345</strain>
    </source>
</reference>
<dbReference type="EMBL" id="JADPRT010000013">
    <property type="protein sequence ID" value="MBF9071862.1"/>
    <property type="molecule type" value="Genomic_DNA"/>
</dbReference>
<keyword evidence="3" id="KW-1185">Reference proteome</keyword>
<gene>
    <name evidence="2" type="ORF">I2501_27945</name>
</gene>
<accession>A0A931BAV9</accession>
<proteinExistence type="predicted"/>
<dbReference type="RefSeq" id="WP_196197018.1">
    <property type="nucleotide sequence ID" value="NZ_JADPRT010000013.1"/>
</dbReference>
<dbReference type="Proteomes" id="UP000657385">
    <property type="component" value="Unassembled WGS sequence"/>
</dbReference>
<evidence type="ECO:0000313" key="2">
    <source>
        <dbReference type="EMBL" id="MBF9071862.1"/>
    </source>
</evidence>
<evidence type="ECO:0000256" key="1">
    <source>
        <dbReference type="SAM" id="MobiDB-lite"/>
    </source>
</evidence>